<keyword evidence="6" id="KW-0378">Hydrolase</keyword>
<dbReference type="PANTHER" id="PTHR38050:SF1">
    <property type="entry name" value="FERULOYL ESTERASE C"/>
    <property type="match status" value="1"/>
</dbReference>
<dbReference type="InterPro" id="IPR029058">
    <property type="entry name" value="AB_hydrolase_fold"/>
</dbReference>
<dbReference type="GO" id="GO:0005576">
    <property type="term" value="C:extracellular region"/>
    <property type="evidence" value="ECO:0007669"/>
    <property type="project" value="UniProtKB-SubCell"/>
</dbReference>
<dbReference type="InterPro" id="IPR043595">
    <property type="entry name" value="FaeB/C/D"/>
</dbReference>
<evidence type="ECO:0000313" key="12">
    <source>
        <dbReference type="Proteomes" id="UP000541109"/>
    </source>
</evidence>
<evidence type="ECO:0000256" key="4">
    <source>
        <dbReference type="ARBA" id="ARBA00022651"/>
    </source>
</evidence>
<evidence type="ECO:0000256" key="3">
    <source>
        <dbReference type="ARBA" id="ARBA00022525"/>
    </source>
</evidence>
<keyword evidence="5 10" id="KW-0732">Signal</keyword>
<comment type="function">
    <text evidence="9">Involved in degradation of plant cell walls. Hydrolyzes the feruloyl-arabinose ester bond in arabinoxylans, and the feruloyl-galactose ester bond in pectin. Active against paranitrophenyl-acetate, methyl ferulate and wheat arabinoxylan.</text>
</comment>
<reference evidence="11 12" key="1">
    <citation type="submission" date="2020-07" db="EMBL/GenBank/DDBJ databases">
        <title>Stappia sp., F7233, whole genome shotgun sequencing project.</title>
        <authorList>
            <person name="Jiang S."/>
            <person name="Liu Z.W."/>
            <person name="Du Z.J."/>
        </authorList>
    </citation>
    <scope>NUCLEOTIDE SEQUENCE [LARGE SCALE GENOMIC DNA]</scope>
    <source>
        <strain evidence="11 12">F7233</strain>
    </source>
</reference>
<keyword evidence="3" id="KW-0964">Secreted</keyword>
<evidence type="ECO:0000256" key="6">
    <source>
        <dbReference type="ARBA" id="ARBA00022801"/>
    </source>
</evidence>
<evidence type="ECO:0000256" key="9">
    <source>
        <dbReference type="ARBA" id="ARBA00025250"/>
    </source>
</evidence>
<dbReference type="GO" id="GO:0030600">
    <property type="term" value="F:feruloyl esterase activity"/>
    <property type="evidence" value="ECO:0007669"/>
    <property type="project" value="InterPro"/>
</dbReference>
<protein>
    <submittedName>
        <fullName evidence="11">Polyhydroxybutyrate depolymerase</fullName>
    </submittedName>
</protein>
<evidence type="ECO:0000256" key="2">
    <source>
        <dbReference type="ARBA" id="ARBA00010278"/>
    </source>
</evidence>
<evidence type="ECO:0000256" key="1">
    <source>
        <dbReference type="ARBA" id="ARBA00004613"/>
    </source>
</evidence>
<feature type="chain" id="PRO_5032757802" evidence="10">
    <location>
        <begin position="19"/>
        <end position="280"/>
    </location>
</feature>
<dbReference type="GO" id="GO:0045493">
    <property type="term" value="P:xylan catabolic process"/>
    <property type="evidence" value="ECO:0007669"/>
    <property type="project" value="UniProtKB-KW"/>
</dbReference>
<feature type="signal peptide" evidence="10">
    <location>
        <begin position="1"/>
        <end position="18"/>
    </location>
</feature>
<dbReference type="Gene3D" id="3.40.50.1820">
    <property type="entry name" value="alpha/beta hydrolase"/>
    <property type="match status" value="1"/>
</dbReference>
<evidence type="ECO:0000256" key="8">
    <source>
        <dbReference type="ARBA" id="ARBA00023326"/>
    </source>
</evidence>
<keyword evidence="7" id="KW-0119">Carbohydrate metabolism</keyword>
<dbReference type="Proteomes" id="UP000541109">
    <property type="component" value="Unassembled WGS sequence"/>
</dbReference>
<dbReference type="RefSeq" id="WP_182161788.1">
    <property type="nucleotide sequence ID" value="NZ_JACFXV010000031.1"/>
</dbReference>
<keyword evidence="8" id="KW-0624">Polysaccharide degradation</keyword>
<proteinExistence type="inferred from homology"/>
<organism evidence="11 12">
    <name type="scientific">Stappia albiluteola</name>
    <dbReference type="NCBI Taxonomy" id="2758565"/>
    <lineage>
        <taxon>Bacteria</taxon>
        <taxon>Pseudomonadati</taxon>
        <taxon>Pseudomonadota</taxon>
        <taxon>Alphaproteobacteria</taxon>
        <taxon>Hyphomicrobiales</taxon>
        <taxon>Stappiaceae</taxon>
        <taxon>Stappia</taxon>
    </lineage>
</organism>
<evidence type="ECO:0000256" key="5">
    <source>
        <dbReference type="ARBA" id="ARBA00022729"/>
    </source>
</evidence>
<evidence type="ECO:0000313" key="11">
    <source>
        <dbReference type="EMBL" id="MBA5775903.1"/>
    </source>
</evidence>
<comment type="caution">
    <text evidence="11">The sequence shown here is derived from an EMBL/GenBank/DDBJ whole genome shotgun (WGS) entry which is preliminary data.</text>
</comment>
<name>A0A839A8Q4_9HYPH</name>
<evidence type="ECO:0000256" key="7">
    <source>
        <dbReference type="ARBA" id="ARBA00023277"/>
    </source>
</evidence>
<keyword evidence="12" id="KW-1185">Reference proteome</keyword>
<dbReference type="PANTHER" id="PTHR38050">
    <property type="match status" value="1"/>
</dbReference>
<dbReference type="SUPFAM" id="SSF53474">
    <property type="entry name" value="alpha/beta-Hydrolases"/>
    <property type="match status" value="1"/>
</dbReference>
<comment type="subcellular location">
    <subcellularLocation>
        <location evidence="1">Secreted</location>
    </subcellularLocation>
</comment>
<evidence type="ECO:0000256" key="10">
    <source>
        <dbReference type="SAM" id="SignalP"/>
    </source>
</evidence>
<dbReference type="AlphaFoldDB" id="A0A839A8Q4"/>
<gene>
    <name evidence="11" type="ORF">H2509_02045</name>
</gene>
<accession>A0A839A8Q4</accession>
<comment type="similarity">
    <text evidence="2">Belongs to the faeC family.</text>
</comment>
<sequence length="280" mass="30621">MSFLKYLFQKFLSPAAMAALLAASPMAAAPASACGPDTPCQIEGGDYRIRFPSAWDGKTPIGAIVFVHGWRGSAAGEMRNRGWAKLADELNVAFIAANGEGGGWSYPGSPRRNRDEFAYFEALIKDATTRFPIRRDRMMASGFSIGGSMVWNIACYRSELFAGYAPIAGAFWDPIPDTCPSPTPILFHVHGTSDRTVPLAGRPIGALWHQGDVAQGLAVWQKTEGLPVVFPKLDHDNNFSCQRQRTGDGLLEVCLHPGGHSVRAEWVKRAWRELGKQKGW</sequence>
<keyword evidence="4" id="KW-0858">Xylan degradation</keyword>
<dbReference type="EMBL" id="JACFXV010000031">
    <property type="protein sequence ID" value="MBA5775903.1"/>
    <property type="molecule type" value="Genomic_DNA"/>
</dbReference>